<sequence length="551" mass="59982">MDPWMIDYAWLIGSFVFGIFLGCLTGLIPGFHVNNVALIALSLSPVAVGIGIPLDAVAGIIVACGTVHTFLNYIPSALVGAPDDNMALALLPGHRMLISGQAAQGVAYSARGSQMGMLMSIPLLIVARLLFGDDPGLGLYEASRDHLPWLLLFISIFLIMTETTRLPWPMWSQKVTNRLKWALKKPIEFTIPMGRFSIRRRYDAIDFRLGESSRTAGILVATAYFLLTGFYGWAVFELPARSPVGIPSASLLFPSLAGLFGIANLIDIYVTTSEIPPQEPNWEMPDPKPLMVPTFLSAVVSSVMAILPGMTAAQATVVVMSARNFWGKLTDPNYIPADFEHGTQPGFESMPQVMVFEGMEELPLKDRELFQEALADAGATPDLDLVNNNQQRDLEIIAILSSVNTAVTVMVLGFLYMVGRPRSGAALALNMMYPIDIWNAVEPPADFIRLLAITVASGLFAVPVMIEVGKGMLKMHELVPLRNLVIGVSVFITILVWISTDWIGVGTLVIGTMIGLMAPRIGIRRSHGMGVILVPIMIYTFAREIDAFGFA</sequence>
<accession>A0A075GBM9</accession>
<name>A0A075GBM9_9EURY</name>
<keyword evidence="1" id="KW-0812">Transmembrane</keyword>
<protein>
    <submittedName>
        <fullName evidence="3">Putative dehydrogenase</fullName>
    </submittedName>
</protein>
<feature type="transmembrane region" description="Helical" evidence="1">
    <location>
        <begin position="396"/>
        <end position="417"/>
    </location>
</feature>
<feature type="transmembrane region" description="Helical" evidence="1">
    <location>
        <begin position="248"/>
        <end position="270"/>
    </location>
</feature>
<feature type="transmembrane region" description="Helical" evidence="1">
    <location>
        <begin position="216"/>
        <end position="236"/>
    </location>
</feature>
<feature type="transmembrane region" description="Helical" evidence="1">
    <location>
        <begin position="146"/>
        <end position="168"/>
    </location>
</feature>
<evidence type="ECO:0000259" key="2">
    <source>
        <dbReference type="Pfam" id="PF01970"/>
    </source>
</evidence>
<feature type="transmembrane region" description="Helical" evidence="1">
    <location>
        <begin position="504"/>
        <end position="523"/>
    </location>
</feature>
<evidence type="ECO:0000313" key="3">
    <source>
        <dbReference type="EMBL" id="AIF00755.1"/>
    </source>
</evidence>
<feature type="transmembrane region" description="Helical" evidence="1">
    <location>
        <begin position="447"/>
        <end position="466"/>
    </location>
</feature>
<feature type="transmembrane region" description="Helical" evidence="1">
    <location>
        <begin position="290"/>
        <end position="310"/>
    </location>
</feature>
<feature type="transmembrane region" description="Helical" evidence="1">
    <location>
        <begin position="478"/>
        <end position="498"/>
    </location>
</feature>
<dbReference type="EMBL" id="KF900600">
    <property type="protein sequence ID" value="AIF00755.1"/>
    <property type="molecule type" value="Genomic_DNA"/>
</dbReference>
<feature type="domain" description="DUF112" evidence="2">
    <location>
        <begin position="15"/>
        <end position="323"/>
    </location>
</feature>
<dbReference type="AlphaFoldDB" id="A0A075GBM9"/>
<dbReference type="PANTHER" id="PTHR42204:SF1">
    <property type="entry name" value="INTEGRAL MEMBRANE PROTEIN"/>
    <property type="match status" value="1"/>
</dbReference>
<organism evidence="3">
    <name type="scientific">uncultured marine group II/III euryarchaeote KM3_137_F02</name>
    <dbReference type="NCBI Taxonomy" id="1457868"/>
    <lineage>
        <taxon>Archaea</taxon>
        <taxon>Methanobacteriati</taxon>
        <taxon>Methanobacteriota</taxon>
        <taxon>environmental samples</taxon>
    </lineage>
</organism>
<reference evidence="3" key="1">
    <citation type="journal article" date="2014" name="Genome Biol. Evol.">
        <title>Pangenome evidence for extensive interdomain horizontal transfer affecting lineage core and shell genes in uncultured planktonic thaumarchaeota and euryarchaeota.</title>
        <authorList>
            <person name="Deschamps P."/>
            <person name="Zivanovic Y."/>
            <person name="Moreira D."/>
            <person name="Rodriguez-Valera F."/>
            <person name="Lopez-Garcia P."/>
        </authorList>
    </citation>
    <scope>NUCLEOTIDE SEQUENCE</scope>
</reference>
<dbReference type="Pfam" id="PF01970">
    <property type="entry name" value="TctA"/>
    <property type="match status" value="2"/>
</dbReference>
<feature type="domain" description="DUF112" evidence="2">
    <location>
        <begin position="390"/>
        <end position="529"/>
    </location>
</feature>
<dbReference type="InterPro" id="IPR002823">
    <property type="entry name" value="DUF112_TM"/>
</dbReference>
<evidence type="ECO:0000256" key="1">
    <source>
        <dbReference type="SAM" id="Phobius"/>
    </source>
</evidence>
<keyword evidence="1" id="KW-0472">Membrane</keyword>
<feature type="transmembrane region" description="Helical" evidence="1">
    <location>
        <begin position="37"/>
        <end position="64"/>
    </location>
</feature>
<keyword evidence="1" id="KW-1133">Transmembrane helix</keyword>
<proteinExistence type="predicted"/>
<dbReference type="PANTHER" id="PTHR42204">
    <property type="entry name" value="INTEGRAL MEMBRANE PROTEIN"/>
    <property type="match status" value="1"/>
</dbReference>
<feature type="transmembrane region" description="Helical" evidence="1">
    <location>
        <begin position="9"/>
        <end position="31"/>
    </location>
</feature>